<sequence length="158" mass="17387">MHVRDPQKREVVSRRGWDLSAPLISDAAQDSNRHSKSKTKRTVTNILALDLIMSICSPKPLAIGGTGNFTPTCIVQGHELCHRSGENPSDDDVDKLSNECCEPSTRLTLTCPTGNTNFKMSKFDCEQRSGEVDHRVQSAEARSILQPTVASPGQLFHK</sequence>
<protein>
    <submittedName>
        <fullName evidence="1">Uncharacterized protein</fullName>
    </submittedName>
</protein>
<organism evidence="1 2">
    <name type="scientific">Pomacea canaliculata</name>
    <name type="common">Golden apple snail</name>
    <dbReference type="NCBI Taxonomy" id="400727"/>
    <lineage>
        <taxon>Eukaryota</taxon>
        <taxon>Metazoa</taxon>
        <taxon>Spiralia</taxon>
        <taxon>Lophotrochozoa</taxon>
        <taxon>Mollusca</taxon>
        <taxon>Gastropoda</taxon>
        <taxon>Caenogastropoda</taxon>
        <taxon>Architaenioglossa</taxon>
        <taxon>Ampullarioidea</taxon>
        <taxon>Ampullariidae</taxon>
        <taxon>Pomacea</taxon>
    </lineage>
</organism>
<dbReference type="EMBL" id="PZQS01000011">
    <property type="protein sequence ID" value="PVD22160.1"/>
    <property type="molecule type" value="Genomic_DNA"/>
</dbReference>
<comment type="caution">
    <text evidence="1">The sequence shown here is derived from an EMBL/GenBank/DDBJ whole genome shotgun (WGS) entry which is preliminary data.</text>
</comment>
<accession>A0A2T7NLW7</accession>
<dbReference type="Proteomes" id="UP000245119">
    <property type="component" value="Linkage Group LG11"/>
</dbReference>
<evidence type="ECO:0000313" key="1">
    <source>
        <dbReference type="EMBL" id="PVD22160.1"/>
    </source>
</evidence>
<keyword evidence="2" id="KW-1185">Reference proteome</keyword>
<gene>
    <name evidence="1" type="ORF">C0Q70_17965</name>
</gene>
<proteinExistence type="predicted"/>
<dbReference type="AlphaFoldDB" id="A0A2T7NLW7"/>
<evidence type="ECO:0000313" key="2">
    <source>
        <dbReference type="Proteomes" id="UP000245119"/>
    </source>
</evidence>
<name>A0A2T7NLW7_POMCA</name>
<reference evidence="1 2" key="1">
    <citation type="submission" date="2018-04" db="EMBL/GenBank/DDBJ databases">
        <title>The genome of golden apple snail Pomacea canaliculata provides insight into stress tolerance and invasive adaptation.</title>
        <authorList>
            <person name="Liu C."/>
            <person name="Liu B."/>
            <person name="Ren Y."/>
            <person name="Zhang Y."/>
            <person name="Wang H."/>
            <person name="Li S."/>
            <person name="Jiang F."/>
            <person name="Yin L."/>
            <person name="Zhang G."/>
            <person name="Qian W."/>
            <person name="Fan W."/>
        </authorList>
    </citation>
    <scope>NUCLEOTIDE SEQUENCE [LARGE SCALE GENOMIC DNA]</scope>
    <source>
        <strain evidence="1">SZHN2017</strain>
        <tissue evidence="1">Muscle</tissue>
    </source>
</reference>